<protein>
    <submittedName>
        <fullName evidence="1">Uncharacterized protein</fullName>
    </submittedName>
</protein>
<name>A0A1H4EAL9_9SPHI</name>
<dbReference type="AlphaFoldDB" id="A0A1H4EAL9"/>
<dbReference type="OrthoDB" id="1432119at2"/>
<reference evidence="1 2" key="1">
    <citation type="submission" date="2016-10" db="EMBL/GenBank/DDBJ databases">
        <authorList>
            <person name="de Groot N.N."/>
        </authorList>
    </citation>
    <scope>NUCLEOTIDE SEQUENCE [LARGE SCALE GENOMIC DNA]</scope>
    <source>
        <strain evidence="1 2">DSM 19033</strain>
    </source>
</reference>
<dbReference type="STRING" id="425514.SAMN05443550_105325"/>
<keyword evidence="2" id="KW-1185">Reference proteome</keyword>
<dbReference type="RefSeq" id="WP_090556805.1">
    <property type="nucleotide sequence ID" value="NZ_FNRA01000005.1"/>
</dbReference>
<gene>
    <name evidence="1" type="ORF">SAMN05443550_105325</name>
</gene>
<organism evidence="1 2">
    <name type="scientific">Pedobacter hartonius</name>
    <dbReference type="NCBI Taxonomy" id="425514"/>
    <lineage>
        <taxon>Bacteria</taxon>
        <taxon>Pseudomonadati</taxon>
        <taxon>Bacteroidota</taxon>
        <taxon>Sphingobacteriia</taxon>
        <taxon>Sphingobacteriales</taxon>
        <taxon>Sphingobacteriaceae</taxon>
        <taxon>Pedobacter</taxon>
    </lineage>
</organism>
<proteinExistence type="predicted"/>
<sequence>MLLKDHKDLKAAITAIPPKEKDKLLLRLIAKDKVLTEHLHFKLLEDESDLEQRREALTTELDEAVSALVKMRKSTSKDALSILRKLNGRVNHHYKVTKDPNTEVELRLHLLMIIPLGYNESVFSPLAKFNERLKTYFLRTTLALYKKYIKLHEDLQYDLKDEFNILLQKLGQHQLSNGAREVGLPGEIE</sequence>
<evidence type="ECO:0000313" key="2">
    <source>
        <dbReference type="Proteomes" id="UP000198850"/>
    </source>
</evidence>
<accession>A0A1H4EAL9</accession>
<evidence type="ECO:0000313" key="1">
    <source>
        <dbReference type="EMBL" id="SEA82075.1"/>
    </source>
</evidence>
<dbReference type="EMBL" id="FNRA01000005">
    <property type="protein sequence ID" value="SEA82075.1"/>
    <property type="molecule type" value="Genomic_DNA"/>
</dbReference>
<dbReference type="Proteomes" id="UP000198850">
    <property type="component" value="Unassembled WGS sequence"/>
</dbReference>